<protein>
    <submittedName>
        <fullName evidence="2">Uncharacterized protein</fullName>
    </submittedName>
</protein>
<reference evidence="2 3" key="1">
    <citation type="submission" date="2019-09" db="EMBL/GenBank/DDBJ databases">
        <authorList>
            <consortium name="Pathogen Informatics"/>
        </authorList>
    </citation>
    <scope>NUCLEOTIDE SEQUENCE [LARGE SCALE GENOMIC DNA]</scope>
    <source>
        <strain evidence="2 3">EuSCAPE_IL010</strain>
    </source>
</reference>
<keyword evidence="3" id="KW-1185">Reference proteome</keyword>
<organism evidence="2 3">
    <name type="scientific">Klebsiella quasivariicola</name>
    <dbReference type="NCBI Taxonomy" id="2026240"/>
    <lineage>
        <taxon>Bacteria</taxon>
        <taxon>Pseudomonadati</taxon>
        <taxon>Pseudomonadota</taxon>
        <taxon>Gammaproteobacteria</taxon>
        <taxon>Enterobacterales</taxon>
        <taxon>Enterobacteriaceae</taxon>
        <taxon>Klebsiella/Raoultella group</taxon>
        <taxon>Klebsiella</taxon>
        <taxon>Klebsiella pneumoniae complex</taxon>
    </lineage>
</organism>
<dbReference type="RefSeq" id="WP_117140944.1">
    <property type="nucleotide sequence ID" value="NZ_UJYZ02000004.1"/>
</dbReference>
<dbReference type="EMBL" id="UJYZ02000004">
    <property type="protein sequence ID" value="VVJ55703.1"/>
    <property type="molecule type" value="Genomic_DNA"/>
</dbReference>
<evidence type="ECO:0000256" key="1">
    <source>
        <dbReference type="SAM" id="Phobius"/>
    </source>
</evidence>
<evidence type="ECO:0000313" key="3">
    <source>
        <dbReference type="Proteomes" id="UP000259400"/>
    </source>
</evidence>
<comment type="caution">
    <text evidence="2">The sequence shown here is derived from an EMBL/GenBank/DDBJ whole genome shotgun (WGS) entry which is preliminary data.</text>
</comment>
<gene>
    <name evidence="2" type="ORF">SAMEA3538468_01293</name>
</gene>
<keyword evidence="1" id="KW-0812">Transmembrane</keyword>
<evidence type="ECO:0000313" key="2">
    <source>
        <dbReference type="EMBL" id="VVJ55703.1"/>
    </source>
</evidence>
<sequence>MMHLLIISAAVIFGFLTFIAVMSFMTWENYFRLFGRNCIIRMMIVLLIFSWANYFIFGGAA</sequence>
<dbReference type="Proteomes" id="UP000259400">
    <property type="component" value="Unassembled WGS sequence"/>
</dbReference>
<name>A0ABY6WZB8_9ENTR</name>
<accession>A0ABY6WZB8</accession>
<keyword evidence="1" id="KW-1133">Transmembrane helix</keyword>
<feature type="transmembrane region" description="Helical" evidence="1">
    <location>
        <begin position="6"/>
        <end position="27"/>
    </location>
</feature>
<keyword evidence="1" id="KW-0472">Membrane</keyword>
<proteinExistence type="predicted"/>
<feature type="transmembrane region" description="Helical" evidence="1">
    <location>
        <begin position="39"/>
        <end position="57"/>
    </location>
</feature>